<keyword evidence="4" id="KW-0472">Membrane</keyword>
<keyword evidence="7" id="KW-1185">Reference proteome</keyword>
<evidence type="ECO:0000313" key="7">
    <source>
        <dbReference type="Proteomes" id="UP000321379"/>
    </source>
</evidence>
<keyword evidence="4" id="KW-0812">Transmembrane</keyword>
<dbReference type="SMART" id="SM00228">
    <property type="entry name" value="PDZ"/>
    <property type="match status" value="1"/>
</dbReference>
<dbReference type="Proteomes" id="UP000321379">
    <property type="component" value="Unassembled WGS sequence"/>
</dbReference>
<dbReference type="PANTHER" id="PTHR43343:SF3">
    <property type="entry name" value="PROTEASE DO-LIKE 8, CHLOROPLASTIC"/>
    <property type="match status" value="1"/>
</dbReference>
<dbReference type="PANTHER" id="PTHR43343">
    <property type="entry name" value="PEPTIDASE S12"/>
    <property type="match status" value="1"/>
</dbReference>
<evidence type="ECO:0000256" key="1">
    <source>
        <dbReference type="ARBA" id="ARBA00022670"/>
    </source>
</evidence>
<dbReference type="PROSITE" id="PS50106">
    <property type="entry name" value="PDZ"/>
    <property type="match status" value="1"/>
</dbReference>
<feature type="region of interest" description="Disordered" evidence="3">
    <location>
        <begin position="75"/>
        <end position="107"/>
    </location>
</feature>
<evidence type="ECO:0000256" key="2">
    <source>
        <dbReference type="ARBA" id="ARBA00022801"/>
    </source>
</evidence>
<gene>
    <name evidence="6" type="ORF">FVP33_08055</name>
</gene>
<accession>A0A5C8UUM2</accession>
<sequence>MDSFETGETSTGHADAGQAHTGQAGGIPIDTPPAEDGSRRRRGLLVGAVAATILLAVGAGGVVIATSLASSTAKSASNSAGQAVLPDQRVVPGDGRQGLDLRGTTQRASVTTGAVPATAAEKVGVVTIVSVLDFDRNSQAAGTGTVMTSSGLILTNNHVIAGATSIEVTVESTGVAHRAEVVGTDATDDIAVLKLAGASGLKTATYDSAQSVSAGDAISSVGNAEGTGELVTATGTVAATGQSITVQGESAGSSESLSNLIEVDSDVVSGDSGGPLLDAQGEVIGVVTAASSGIRSVVGYAIPISSALGIARQIESGQASATVTIGYPAFLGVQLAQGSASGATIGGVLAGTPAATLGLAAGDTITAVGSTPVASAADLSAAIAAHSPGDTVSIAWTDDAGASHAANVTLADGPAL</sequence>
<dbReference type="GO" id="GO:0004252">
    <property type="term" value="F:serine-type endopeptidase activity"/>
    <property type="evidence" value="ECO:0007669"/>
    <property type="project" value="InterPro"/>
</dbReference>
<evidence type="ECO:0000256" key="3">
    <source>
        <dbReference type="SAM" id="MobiDB-lite"/>
    </source>
</evidence>
<reference evidence="6 7" key="1">
    <citation type="submission" date="2019-08" db="EMBL/GenBank/DDBJ databases">
        <title>Bacterial whole genome sequence for Glaciihabitans sp. CHu50b-6-2.</title>
        <authorList>
            <person name="Jin L."/>
        </authorList>
    </citation>
    <scope>NUCLEOTIDE SEQUENCE [LARGE SCALE GENOMIC DNA]</scope>
    <source>
        <strain evidence="6 7">CHu50b-6-2</strain>
    </source>
</reference>
<keyword evidence="1" id="KW-0645">Protease</keyword>
<dbReference type="InterPro" id="IPR001940">
    <property type="entry name" value="Peptidase_S1C"/>
</dbReference>
<dbReference type="InterPro" id="IPR051201">
    <property type="entry name" value="Chloro_Bact_Ser_Proteases"/>
</dbReference>
<dbReference type="InterPro" id="IPR001478">
    <property type="entry name" value="PDZ"/>
</dbReference>
<feature type="region of interest" description="Disordered" evidence="3">
    <location>
        <begin position="1"/>
        <end position="39"/>
    </location>
</feature>
<protein>
    <submittedName>
        <fullName evidence="6">PDZ domain-containing protein</fullName>
    </submittedName>
</protein>
<keyword evidence="2" id="KW-0378">Hydrolase</keyword>
<dbReference type="Gene3D" id="2.40.10.120">
    <property type="match status" value="1"/>
</dbReference>
<dbReference type="EMBL" id="VRMG01000005">
    <property type="protein sequence ID" value="TXN31650.1"/>
    <property type="molecule type" value="Genomic_DNA"/>
</dbReference>
<evidence type="ECO:0000256" key="4">
    <source>
        <dbReference type="SAM" id="Phobius"/>
    </source>
</evidence>
<dbReference type="Pfam" id="PF13180">
    <property type="entry name" value="PDZ_2"/>
    <property type="match status" value="1"/>
</dbReference>
<feature type="compositionally biased region" description="Polar residues" evidence="3">
    <location>
        <begin position="1"/>
        <end position="12"/>
    </location>
</feature>
<feature type="domain" description="PDZ" evidence="5">
    <location>
        <begin position="326"/>
        <end position="400"/>
    </location>
</feature>
<name>A0A5C8UUM2_9MICO</name>
<dbReference type="Pfam" id="PF13365">
    <property type="entry name" value="Trypsin_2"/>
    <property type="match status" value="1"/>
</dbReference>
<feature type="transmembrane region" description="Helical" evidence="4">
    <location>
        <begin position="44"/>
        <end position="69"/>
    </location>
</feature>
<dbReference type="AlphaFoldDB" id="A0A5C8UUM2"/>
<comment type="caution">
    <text evidence="6">The sequence shown here is derived from an EMBL/GenBank/DDBJ whole genome shotgun (WGS) entry which is preliminary data.</text>
</comment>
<dbReference type="Gene3D" id="2.30.42.10">
    <property type="match status" value="1"/>
</dbReference>
<dbReference type="InterPro" id="IPR033116">
    <property type="entry name" value="TRYPSIN_SER"/>
</dbReference>
<dbReference type="InterPro" id="IPR009003">
    <property type="entry name" value="Peptidase_S1_PA"/>
</dbReference>
<dbReference type="SUPFAM" id="SSF50494">
    <property type="entry name" value="Trypsin-like serine proteases"/>
    <property type="match status" value="1"/>
</dbReference>
<dbReference type="PRINTS" id="PR00834">
    <property type="entry name" value="PROTEASES2C"/>
</dbReference>
<dbReference type="PROSITE" id="PS00135">
    <property type="entry name" value="TRYPSIN_SER"/>
    <property type="match status" value="1"/>
</dbReference>
<keyword evidence="4" id="KW-1133">Transmembrane helix</keyword>
<dbReference type="InterPro" id="IPR036034">
    <property type="entry name" value="PDZ_sf"/>
</dbReference>
<proteinExistence type="predicted"/>
<dbReference type="SUPFAM" id="SSF50156">
    <property type="entry name" value="PDZ domain-like"/>
    <property type="match status" value="1"/>
</dbReference>
<evidence type="ECO:0000313" key="6">
    <source>
        <dbReference type="EMBL" id="TXN31650.1"/>
    </source>
</evidence>
<evidence type="ECO:0000259" key="5">
    <source>
        <dbReference type="PROSITE" id="PS50106"/>
    </source>
</evidence>
<dbReference type="GO" id="GO:0006508">
    <property type="term" value="P:proteolysis"/>
    <property type="evidence" value="ECO:0007669"/>
    <property type="project" value="UniProtKB-KW"/>
</dbReference>
<organism evidence="6 7">
    <name type="scientific">Lacisediminihabitans profunda</name>
    <dbReference type="NCBI Taxonomy" id="2594790"/>
    <lineage>
        <taxon>Bacteria</taxon>
        <taxon>Bacillati</taxon>
        <taxon>Actinomycetota</taxon>
        <taxon>Actinomycetes</taxon>
        <taxon>Micrococcales</taxon>
        <taxon>Microbacteriaceae</taxon>
        <taxon>Lacisediminihabitans</taxon>
    </lineage>
</organism>